<evidence type="ECO:0000256" key="5">
    <source>
        <dbReference type="RuleBase" id="RU363041"/>
    </source>
</evidence>
<evidence type="ECO:0000256" key="4">
    <source>
        <dbReference type="ARBA" id="ARBA00023136"/>
    </source>
</evidence>
<sequence length="281" mass="28520">MILAWIGAALIGLSLGLLGSGGSILTVPVLVYLVGEPEKRAVTESLAIVGLISLFGALPYARRRQIDWARVALFGLPGMLGTAAGSALSADLSGAAQLLIFAGVMLLAAGLMFRAPPEPARRAHPAALTVLEGAGVGVLTGVVGVGGGFLIVPALVLLGGLPLRLAVGTSLSIITLNSAAGFLNHLRQGGPDLHWTLIALFAVIGVAGSQLGARIGRHLPQLSLRRAFASFLIVMGLYVLATNAPRVLTAVSSSIEGPTPRPSSPLPTADVVRCSLCGAAL</sequence>
<organism evidence="6 7">
    <name type="scientific">Deinococcus sedimenti</name>
    <dbReference type="NCBI Taxonomy" id="1867090"/>
    <lineage>
        <taxon>Bacteria</taxon>
        <taxon>Thermotogati</taxon>
        <taxon>Deinococcota</taxon>
        <taxon>Deinococci</taxon>
        <taxon>Deinococcales</taxon>
        <taxon>Deinococcaceae</taxon>
        <taxon>Deinococcus</taxon>
    </lineage>
</organism>
<dbReference type="PANTHER" id="PTHR43701">
    <property type="entry name" value="MEMBRANE TRANSPORTER PROTEIN MJ0441-RELATED"/>
    <property type="match status" value="1"/>
</dbReference>
<feature type="transmembrane region" description="Helical" evidence="5">
    <location>
        <begin position="94"/>
        <end position="113"/>
    </location>
</feature>
<feature type="transmembrane region" description="Helical" evidence="5">
    <location>
        <begin position="68"/>
        <end position="88"/>
    </location>
</feature>
<evidence type="ECO:0000256" key="2">
    <source>
        <dbReference type="ARBA" id="ARBA00022692"/>
    </source>
</evidence>
<keyword evidence="2 5" id="KW-0812">Transmembrane</keyword>
<dbReference type="InterPro" id="IPR051598">
    <property type="entry name" value="TSUP/Inactive_protease-like"/>
</dbReference>
<keyword evidence="5" id="KW-1003">Cell membrane</keyword>
<feature type="transmembrane region" description="Helical" evidence="5">
    <location>
        <begin position="227"/>
        <end position="244"/>
    </location>
</feature>
<keyword evidence="3 5" id="KW-1133">Transmembrane helix</keyword>
<reference evidence="7" key="1">
    <citation type="journal article" date="2019" name="Int. J. Syst. Evol. Microbiol.">
        <title>The Global Catalogue of Microorganisms (GCM) 10K type strain sequencing project: providing services to taxonomists for standard genome sequencing and annotation.</title>
        <authorList>
            <consortium name="The Broad Institute Genomics Platform"/>
            <consortium name="The Broad Institute Genome Sequencing Center for Infectious Disease"/>
            <person name="Wu L."/>
            <person name="Ma J."/>
        </authorList>
    </citation>
    <scope>NUCLEOTIDE SEQUENCE [LARGE SCALE GENOMIC DNA]</scope>
    <source>
        <strain evidence="7">JCM 31405</strain>
    </source>
</reference>
<keyword evidence="7" id="KW-1185">Reference proteome</keyword>
<proteinExistence type="inferred from homology"/>
<accession>A0ABQ2S789</accession>
<keyword evidence="4 5" id="KW-0472">Membrane</keyword>
<gene>
    <name evidence="6" type="ORF">GCM10008960_30180</name>
</gene>
<name>A0ABQ2S789_9DEIO</name>
<comment type="similarity">
    <text evidence="5">Belongs to the 4-toluene sulfonate uptake permease (TSUP) (TC 2.A.102) family.</text>
</comment>
<feature type="transmembrane region" description="Helical" evidence="5">
    <location>
        <begin position="134"/>
        <end position="157"/>
    </location>
</feature>
<dbReference type="RefSeq" id="WP_189073997.1">
    <property type="nucleotide sequence ID" value="NZ_BMQN01000009.1"/>
</dbReference>
<evidence type="ECO:0000256" key="1">
    <source>
        <dbReference type="ARBA" id="ARBA00004141"/>
    </source>
</evidence>
<dbReference type="InterPro" id="IPR002781">
    <property type="entry name" value="TM_pro_TauE-like"/>
</dbReference>
<protein>
    <recommendedName>
        <fullName evidence="5">Probable membrane transporter protein</fullName>
    </recommendedName>
</protein>
<dbReference type="Proteomes" id="UP000644548">
    <property type="component" value="Unassembled WGS sequence"/>
</dbReference>
<evidence type="ECO:0000256" key="3">
    <source>
        <dbReference type="ARBA" id="ARBA00022989"/>
    </source>
</evidence>
<comment type="caution">
    <text evidence="6">The sequence shown here is derived from an EMBL/GenBank/DDBJ whole genome shotgun (WGS) entry which is preliminary data.</text>
</comment>
<feature type="transmembrane region" description="Helical" evidence="5">
    <location>
        <begin position="42"/>
        <end position="61"/>
    </location>
</feature>
<feature type="transmembrane region" description="Helical" evidence="5">
    <location>
        <begin position="195"/>
        <end position="215"/>
    </location>
</feature>
<evidence type="ECO:0000313" key="6">
    <source>
        <dbReference type="EMBL" id="GGS01454.1"/>
    </source>
</evidence>
<dbReference type="PANTHER" id="PTHR43701:SF2">
    <property type="entry name" value="MEMBRANE TRANSPORTER PROTEIN YJNA-RELATED"/>
    <property type="match status" value="1"/>
</dbReference>
<dbReference type="EMBL" id="BMQN01000009">
    <property type="protein sequence ID" value="GGS01454.1"/>
    <property type="molecule type" value="Genomic_DNA"/>
</dbReference>
<evidence type="ECO:0000313" key="7">
    <source>
        <dbReference type="Proteomes" id="UP000644548"/>
    </source>
</evidence>
<dbReference type="Pfam" id="PF01925">
    <property type="entry name" value="TauE"/>
    <property type="match status" value="1"/>
</dbReference>
<comment type="subcellular location">
    <subcellularLocation>
        <location evidence="5">Cell membrane</location>
        <topology evidence="5">Multi-pass membrane protein</topology>
    </subcellularLocation>
    <subcellularLocation>
        <location evidence="1">Membrane</location>
        <topology evidence="1">Multi-pass membrane protein</topology>
    </subcellularLocation>
</comment>